<dbReference type="Proteomes" id="UP000805193">
    <property type="component" value="Unassembled WGS sequence"/>
</dbReference>
<dbReference type="EMBL" id="JABSTQ010009073">
    <property type="protein sequence ID" value="KAG0433248.1"/>
    <property type="molecule type" value="Genomic_DNA"/>
</dbReference>
<keyword evidence="2" id="KW-1185">Reference proteome</keyword>
<organism evidence="1 2">
    <name type="scientific">Ixodes persulcatus</name>
    <name type="common">Taiga tick</name>
    <dbReference type="NCBI Taxonomy" id="34615"/>
    <lineage>
        <taxon>Eukaryota</taxon>
        <taxon>Metazoa</taxon>
        <taxon>Ecdysozoa</taxon>
        <taxon>Arthropoda</taxon>
        <taxon>Chelicerata</taxon>
        <taxon>Arachnida</taxon>
        <taxon>Acari</taxon>
        <taxon>Parasitiformes</taxon>
        <taxon>Ixodida</taxon>
        <taxon>Ixodoidea</taxon>
        <taxon>Ixodidae</taxon>
        <taxon>Ixodinae</taxon>
        <taxon>Ixodes</taxon>
    </lineage>
</organism>
<evidence type="ECO:0000313" key="1">
    <source>
        <dbReference type="EMBL" id="KAG0433248.1"/>
    </source>
</evidence>
<comment type="caution">
    <text evidence="1">The sequence shown here is derived from an EMBL/GenBank/DDBJ whole genome shotgun (WGS) entry which is preliminary data.</text>
</comment>
<name>A0AC60QGE5_IXOPE</name>
<sequence length="91" mass="10098">MLAVAWKAVEAGVGSLPERGKRAVVPLGPSLAACRIWSSSTLCGGQRVTAMGRAHFALKERPVPRAWRGREALFRPPPQPTSKRRKWRLLR</sequence>
<feature type="non-terminal residue" evidence="1">
    <location>
        <position position="91"/>
    </location>
</feature>
<gene>
    <name evidence="1" type="ORF">HPB47_020099</name>
</gene>
<protein>
    <submittedName>
        <fullName evidence="1">Uncharacterized protein</fullName>
    </submittedName>
</protein>
<proteinExistence type="predicted"/>
<reference evidence="1 2" key="1">
    <citation type="journal article" date="2020" name="Cell">
        <title>Large-Scale Comparative Analyses of Tick Genomes Elucidate Their Genetic Diversity and Vector Capacities.</title>
        <authorList>
            <consortium name="Tick Genome and Microbiome Consortium (TIGMIC)"/>
            <person name="Jia N."/>
            <person name="Wang J."/>
            <person name="Shi W."/>
            <person name="Du L."/>
            <person name="Sun Y."/>
            <person name="Zhan W."/>
            <person name="Jiang J.F."/>
            <person name="Wang Q."/>
            <person name="Zhang B."/>
            <person name="Ji P."/>
            <person name="Bell-Sakyi L."/>
            <person name="Cui X.M."/>
            <person name="Yuan T.T."/>
            <person name="Jiang B.G."/>
            <person name="Yang W.F."/>
            <person name="Lam T.T."/>
            <person name="Chang Q.C."/>
            <person name="Ding S.J."/>
            <person name="Wang X.J."/>
            <person name="Zhu J.G."/>
            <person name="Ruan X.D."/>
            <person name="Zhao L."/>
            <person name="Wei J.T."/>
            <person name="Ye R.Z."/>
            <person name="Que T.C."/>
            <person name="Du C.H."/>
            <person name="Zhou Y.H."/>
            <person name="Cheng J.X."/>
            <person name="Dai P.F."/>
            <person name="Guo W.B."/>
            <person name="Han X.H."/>
            <person name="Huang E.J."/>
            <person name="Li L.F."/>
            <person name="Wei W."/>
            <person name="Gao Y.C."/>
            <person name="Liu J.Z."/>
            <person name="Shao H.Z."/>
            <person name="Wang X."/>
            <person name="Wang C.C."/>
            <person name="Yang T.C."/>
            <person name="Huo Q.B."/>
            <person name="Li W."/>
            <person name="Chen H.Y."/>
            <person name="Chen S.E."/>
            <person name="Zhou L.G."/>
            <person name="Ni X.B."/>
            <person name="Tian J.H."/>
            <person name="Sheng Y."/>
            <person name="Liu T."/>
            <person name="Pan Y.S."/>
            <person name="Xia L.Y."/>
            <person name="Li J."/>
            <person name="Zhao F."/>
            <person name="Cao W.C."/>
        </authorList>
    </citation>
    <scope>NUCLEOTIDE SEQUENCE [LARGE SCALE GENOMIC DNA]</scope>
    <source>
        <strain evidence="1">Iper-2018</strain>
    </source>
</reference>
<accession>A0AC60QGE5</accession>
<evidence type="ECO:0000313" key="2">
    <source>
        <dbReference type="Proteomes" id="UP000805193"/>
    </source>
</evidence>